<feature type="region of interest" description="Disordered" evidence="1">
    <location>
        <begin position="1253"/>
        <end position="1272"/>
    </location>
</feature>
<proteinExistence type="predicted"/>
<name>A0A196S6N6_BLAHN</name>
<protein>
    <submittedName>
        <fullName evidence="2">NlpC/P60 family protein</fullName>
    </submittedName>
</protein>
<evidence type="ECO:0000313" key="3">
    <source>
        <dbReference type="Proteomes" id="UP000078348"/>
    </source>
</evidence>
<dbReference type="Proteomes" id="UP000078348">
    <property type="component" value="Unassembled WGS sequence"/>
</dbReference>
<evidence type="ECO:0000256" key="1">
    <source>
        <dbReference type="SAM" id="MobiDB-lite"/>
    </source>
</evidence>
<comment type="caution">
    <text evidence="2">The sequence shown here is derived from an EMBL/GenBank/DDBJ whole genome shotgun (WGS) entry which is preliminary data.</text>
</comment>
<evidence type="ECO:0000313" key="2">
    <source>
        <dbReference type="EMBL" id="OAO12708.1"/>
    </source>
</evidence>
<dbReference type="EMBL" id="LXWW01000523">
    <property type="protein sequence ID" value="OAO12708.1"/>
    <property type="molecule type" value="Genomic_DNA"/>
</dbReference>
<organism evidence="2 3">
    <name type="scientific">Blastocystis sp. subtype 1 (strain ATCC 50177 / NandII)</name>
    <dbReference type="NCBI Taxonomy" id="478820"/>
    <lineage>
        <taxon>Eukaryota</taxon>
        <taxon>Sar</taxon>
        <taxon>Stramenopiles</taxon>
        <taxon>Bigyra</taxon>
        <taxon>Opalozoa</taxon>
        <taxon>Opalinata</taxon>
        <taxon>Blastocystidae</taxon>
        <taxon>Blastocystis</taxon>
    </lineage>
</organism>
<sequence length="1687" mass="189835">MSNKDLRVHLVYRECSRCLHIPAGMRVQSIQSAVNGLFRDMDCHCIALRSPADAEIVFLHFVEEDLSILEKMAKDTAEPIRVIGESLFFPAEPLPLRLTVNEFNSILNRFQIGDRLAPCDLAYMSVILFGEVELLTMNDFLFLLFGSDRKQYNREALWEKTCWYLSKNRMERIHHLFLFFCSVNKDDLSASECASFLSFFFWIESVVFITGRYVSPISFKPIGVECTSKLYDDYNLSYSDSISFNKCVSWLYCHGNEYLFKVKESEIHENRLTCHASYLLSLIAFAFDHNRLSFDDILTQLRDVMKSDEPLSQESISLFFMGILRPNLFNQEYHYFDIICKTIHLLFGNRIDRHSFLFVIIMIILLNHKKSEWAAILEVAYFCFRRVSAEEMHLFLTDAFLFSSNLDIHDHQVITVHVSERSKSLLDECWALLATRYSFTDGSTVSIHQFTEFISFLLSFFGNASHCDDPVASLKRFLQKEGEPKTNEAVKEFRGVSIWQQLFPTHTPCQAHSENEIKQEVNSSPIQPSLFVFSLFSPTSAIGCSCIVALQTLAKELRVESIDLNRLFSIVRKGPDFLFLSDVAAIMNALYETKPSAALLSGLFSLLDWQKTCRIDPDDLLLLLTELALVNLDAEQGFDRLWDSLCLLEGRTGAFPRLAIHSFVRLQCNFLCSVLPGMPALLEKIRPAKIILSRFAALESALSQSTSDPTALKRFFGKWMGQGNCVVDTVLLSHSQPFLRQRALLQCALGLQQVKVSDMQAIVMENADSDYRLLSRRDLFQFWDRFFPLLSLALYSKERETILGDVFTVFSKRYTFPDGSDRQLVDLTTVATFACILLDSDVTAFVRFFMDLRCGNDKSVPIQEMHDFFSFLATSTILIESGVPLIPATEFGPFFVARLQDMTLDKFTSFLFTDILHILLYSPSLFLPLTSQHYQFYPPIVKQSSYVHIHKVFYSCQAPIYSFYNDLCEAAQYSEKGVVFKGDFYQAMREQYRGNETDKELLRAIDVLWSQALEDHEMAEGCCPINLLQNLAALFFMDAPLLEFYSSSKYAEEKDCWDYNAVFEFFVLIYHIYDLLFEALKATDTTIQILAEAQTNECFLFNSVEYVFHLSSTDLHAFLKQQPFFILSDTDVVNRPFSSLHPLSPEAFPVPSSLPCFSQPCPPASASPQSPSLHQVLNAIPVASPPIATAVPIPSSPFSSPHVLQVPAPQVSASQVPSQQLPTSQVPLSQAPPNTLPVATAVPIPHPPSFSSLPSLHAVSHHDLHSSPSQPPILPTGSLMQEGVETRIPITSLPSTHVTENGSNSVEGGFPRAVEAFPKPVVVVEFQPQYGMKSGLNWSCEEFVNALLEYWRNDEAAIKRSLQFFYLAVDPLEKSNVPIRTLLGLLAFAQNGRVEECVEVACANKGVVEKEALLAFGEKMELFLEEFACCTDGKSITQSLDNAIGEERVSLQEAACALQEAIHTSQPSSCLCENEEEWAKELGLEEVSREEAQKRLLQEASVEAIRSLVRSASGTATKGILRAVVEAAVRQIGAPAKKEAVHGFVDTAFEKLTKDGLRVRVEEVFGVVLCLLCLVPMAAAMAPVAPVTSAEHQTEDSSLPFCVFAYEFLQSVWNVRRSSLCEAVRGLLEVESALRGGDEDVKEVVTGTFKMVKEDVSKKEFVGLMMALFNSDAAVVHRFLSSVFKAN</sequence>
<reference evidence="2 3" key="1">
    <citation type="submission" date="2016-05" db="EMBL/GenBank/DDBJ databases">
        <title>Nuclear genome of Blastocystis sp. subtype 1 NandII.</title>
        <authorList>
            <person name="Gentekaki E."/>
            <person name="Curtis B."/>
            <person name="Stairs C."/>
            <person name="Eme L."/>
            <person name="Herman E."/>
            <person name="Klimes V."/>
            <person name="Arias M.C."/>
            <person name="Elias M."/>
            <person name="Hilliou F."/>
            <person name="Klute M."/>
            <person name="Malik S.-B."/>
            <person name="Pightling A."/>
            <person name="Rachubinski R."/>
            <person name="Salas D."/>
            <person name="Schlacht A."/>
            <person name="Suga H."/>
            <person name="Archibald J."/>
            <person name="Ball S.G."/>
            <person name="Clark G."/>
            <person name="Dacks J."/>
            <person name="Van Der Giezen M."/>
            <person name="Tsaousis A."/>
            <person name="Roger A."/>
        </authorList>
    </citation>
    <scope>NUCLEOTIDE SEQUENCE [LARGE SCALE GENOMIC DNA]</scope>
    <source>
        <strain evidence="3">ATCC 50177 / NandII</strain>
    </source>
</reference>
<gene>
    <name evidence="2" type="ORF">AV274_5623</name>
</gene>
<keyword evidence="3" id="KW-1185">Reference proteome</keyword>
<accession>A0A196S6N6</accession>